<reference evidence="1 2" key="1">
    <citation type="submission" date="2014-01" db="EMBL/GenBank/DDBJ databases">
        <authorList>
            <person name="Dobos K."/>
            <person name="Lenaerts A."/>
            <person name="Ordway D."/>
            <person name="DeGroote M.A."/>
            <person name="Parker T."/>
            <person name="Sizemore C."/>
            <person name="Tallon L.J."/>
            <person name="Sadzewicz L.K."/>
            <person name="Sengamalay N."/>
            <person name="Fraser C.M."/>
            <person name="Hine E."/>
            <person name="Shefchek K.A."/>
            <person name="Das S.P."/>
            <person name="Tettelin H."/>
        </authorList>
    </citation>
    <scope>NUCLEOTIDE SEQUENCE [LARGE SCALE GENOMIC DNA]</scope>
    <source>
        <strain evidence="1 2">Harvey</strain>
    </source>
</reference>
<evidence type="ECO:0000313" key="2">
    <source>
        <dbReference type="Proteomes" id="UP000020681"/>
    </source>
</evidence>
<protein>
    <submittedName>
        <fullName evidence="1">Uncharacterized protein</fullName>
    </submittedName>
</protein>
<name>A0ABP3AHY0_MYCUL</name>
<dbReference type="EMBL" id="JAOL01000124">
    <property type="protein sequence ID" value="EUA89264.1"/>
    <property type="molecule type" value="Genomic_DNA"/>
</dbReference>
<sequence>MSVMSARWPARLKFNNPNAEIPATSHEIARTGRVRRWAVNNSPPT</sequence>
<keyword evidence="2" id="KW-1185">Reference proteome</keyword>
<evidence type="ECO:0000313" key="1">
    <source>
        <dbReference type="EMBL" id="EUA89264.1"/>
    </source>
</evidence>
<proteinExistence type="predicted"/>
<dbReference type="Proteomes" id="UP000020681">
    <property type="component" value="Unassembled WGS sequence"/>
</dbReference>
<organism evidence="1 2">
    <name type="scientific">Mycobacterium ulcerans str. Harvey</name>
    <dbReference type="NCBI Taxonomy" id="1299332"/>
    <lineage>
        <taxon>Bacteria</taxon>
        <taxon>Bacillati</taxon>
        <taxon>Actinomycetota</taxon>
        <taxon>Actinomycetes</taxon>
        <taxon>Mycobacteriales</taxon>
        <taxon>Mycobacteriaceae</taxon>
        <taxon>Mycobacterium</taxon>
        <taxon>Mycobacterium ulcerans group</taxon>
    </lineage>
</organism>
<gene>
    <name evidence="1" type="ORF">I551_4248</name>
</gene>
<accession>A0ABP3AHY0</accession>
<comment type="caution">
    <text evidence="1">The sequence shown here is derived from an EMBL/GenBank/DDBJ whole genome shotgun (WGS) entry which is preliminary data.</text>
</comment>